<dbReference type="EMBL" id="LGRX02007196">
    <property type="protein sequence ID" value="KAK3275487.1"/>
    <property type="molecule type" value="Genomic_DNA"/>
</dbReference>
<comment type="caution">
    <text evidence="2">The sequence shown here is derived from an EMBL/GenBank/DDBJ whole genome shotgun (WGS) entry which is preliminary data.</text>
</comment>
<name>A0AAE0GCI0_9CHLO</name>
<proteinExistence type="predicted"/>
<feature type="region of interest" description="Disordered" evidence="1">
    <location>
        <begin position="1"/>
        <end position="21"/>
    </location>
</feature>
<evidence type="ECO:0000313" key="3">
    <source>
        <dbReference type="Proteomes" id="UP001190700"/>
    </source>
</evidence>
<protein>
    <submittedName>
        <fullName evidence="2">Uncharacterized protein</fullName>
    </submittedName>
</protein>
<dbReference type="Proteomes" id="UP001190700">
    <property type="component" value="Unassembled WGS sequence"/>
</dbReference>
<accession>A0AAE0GCI0</accession>
<organism evidence="2 3">
    <name type="scientific">Cymbomonas tetramitiformis</name>
    <dbReference type="NCBI Taxonomy" id="36881"/>
    <lineage>
        <taxon>Eukaryota</taxon>
        <taxon>Viridiplantae</taxon>
        <taxon>Chlorophyta</taxon>
        <taxon>Pyramimonadophyceae</taxon>
        <taxon>Pyramimonadales</taxon>
        <taxon>Pyramimonadaceae</taxon>
        <taxon>Cymbomonas</taxon>
    </lineage>
</organism>
<evidence type="ECO:0000313" key="2">
    <source>
        <dbReference type="EMBL" id="KAK3275487.1"/>
    </source>
</evidence>
<dbReference type="AlphaFoldDB" id="A0AAE0GCI0"/>
<reference evidence="2 3" key="1">
    <citation type="journal article" date="2015" name="Genome Biol. Evol.">
        <title>Comparative Genomics of a Bacterivorous Green Alga Reveals Evolutionary Causalities and Consequences of Phago-Mixotrophic Mode of Nutrition.</title>
        <authorList>
            <person name="Burns J.A."/>
            <person name="Paasch A."/>
            <person name="Narechania A."/>
            <person name="Kim E."/>
        </authorList>
    </citation>
    <scope>NUCLEOTIDE SEQUENCE [LARGE SCALE GENOMIC DNA]</scope>
    <source>
        <strain evidence="2 3">PLY_AMNH</strain>
    </source>
</reference>
<gene>
    <name evidence="2" type="ORF">CYMTET_16394</name>
</gene>
<keyword evidence="3" id="KW-1185">Reference proteome</keyword>
<sequence length="223" mass="25513">MRHRQEAHDAAMRQQEATREQQDLQFQLLTEQISALRAETSASWDGKDDAMTKKVTTGDAKLEKLKKLPYCPYVDVSPFATRPETMTDFMPKTFALYGDKTHSTLCKEAKSSMKVEQMVLGPALAYFHDAIVYEEMTMDMIQDVPKSEQTPFLDELWDRMLRGHNMKKGVYGMLCNRYTMIGYRALLEGDNEANGGADAVRAKLAFMEQKFIPAFGAWWRTLS</sequence>
<evidence type="ECO:0000256" key="1">
    <source>
        <dbReference type="SAM" id="MobiDB-lite"/>
    </source>
</evidence>